<dbReference type="Proteomes" id="UP001066276">
    <property type="component" value="Chromosome 3_1"/>
</dbReference>
<gene>
    <name evidence="2" type="ORF">NDU88_001910</name>
</gene>
<dbReference type="AlphaFoldDB" id="A0AAV7U9F3"/>
<sequence length="95" mass="10241">MCATGAVKTDGAGMEKADNGGCKGADLTLNVAIGAHPRSGGFYRSGATAKSSLVVRRKRRRCAVEVTDGRQSWRVRKRESRSAFWSVQQNGALNR</sequence>
<evidence type="ECO:0000256" key="1">
    <source>
        <dbReference type="SAM" id="MobiDB-lite"/>
    </source>
</evidence>
<dbReference type="EMBL" id="JANPWB010000005">
    <property type="protein sequence ID" value="KAJ1185115.1"/>
    <property type="molecule type" value="Genomic_DNA"/>
</dbReference>
<keyword evidence="3" id="KW-1185">Reference proteome</keyword>
<reference evidence="2" key="1">
    <citation type="journal article" date="2022" name="bioRxiv">
        <title>Sequencing and chromosome-scale assembly of the giantPleurodeles waltlgenome.</title>
        <authorList>
            <person name="Brown T."/>
            <person name="Elewa A."/>
            <person name="Iarovenko S."/>
            <person name="Subramanian E."/>
            <person name="Araus A.J."/>
            <person name="Petzold A."/>
            <person name="Susuki M."/>
            <person name="Suzuki K.-i.T."/>
            <person name="Hayashi T."/>
            <person name="Toyoda A."/>
            <person name="Oliveira C."/>
            <person name="Osipova E."/>
            <person name="Leigh N.D."/>
            <person name="Simon A."/>
            <person name="Yun M.H."/>
        </authorList>
    </citation>
    <scope>NUCLEOTIDE SEQUENCE</scope>
    <source>
        <strain evidence="2">20211129_DDA</strain>
        <tissue evidence="2">Liver</tissue>
    </source>
</reference>
<evidence type="ECO:0000313" key="3">
    <source>
        <dbReference type="Proteomes" id="UP001066276"/>
    </source>
</evidence>
<organism evidence="2 3">
    <name type="scientific">Pleurodeles waltl</name>
    <name type="common">Iberian ribbed newt</name>
    <dbReference type="NCBI Taxonomy" id="8319"/>
    <lineage>
        <taxon>Eukaryota</taxon>
        <taxon>Metazoa</taxon>
        <taxon>Chordata</taxon>
        <taxon>Craniata</taxon>
        <taxon>Vertebrata</taxon>
        <taxon>Euteleostomi</taxon>
        <taxon>Amphibia</taxon>
        <taxon>Batrachia</taxon>
        <taxon>Caudata</taxon>
        <taxon>Salamandroidea</taxon>
        <taxon>Salamandridae</taxon>
        <taxon>Pleurodelinae</taxon>
        <taxon>Pleurodeles</taxon>
    </lineage>
</organism>
<feature type="region of interest" description="Disordered" evidence="1">
    <location>
        <begin position="1"/>
        <end position="20"/>
    </location>
</feature>
<accession>A0AAV7U9F3</accession>
<name>A0AAV7U9F3_PLEWA</name>
<proteinExistence type="predicted"/>
<comment type="caution">
    <text evidence="2">The sequence shown here is derived from an EMBL/GenBank/DDBJ whole genome shotgun (WGS) entry which is preliminary data.</text>
</comment>
<protein>
    <submittedName>
        <fullName evidence="2">Uncharacterized protein</fullName>
    </submittedName>
</protein>
<evidence type="ECO:0000313" key="2">
    <source>
        <dbReference type="EMBL" id="KAJ1185115.1"/>
    </source>
</evidence>